<evidence type="ECO:0000313" key="1">
    <source>
        <dbReference type="EMBL" id="MDX8054541.1"/>
    </source>
</evidence>
<protein>
    <submittedName>
        <fullName evidence="1">Uncharacterized protein</fullName>
    </submittedName>
</protein>
<gene>
    <name evidence="1" type="ORF">SK571_34680</name>
</gene>
<accession>A0ABU4U3I0</accession>
<sequence length="248" mass="26893">MIHVYWADMVPGLPWWAGPVTRQPRAVYWQPLSDLVERRVNASVDTSGWGSDVLVELTVPDLLSPDVAVLPGFAVAQLALPEALNRSRDVELVVAALEDGVHATVERVSRRLGAPYARTNAEPVRLEHPLRLSALAGRFGGTIALVAPHSRLEEFVATLNAAEVEWEGYEGWRIVRANDEPAGRPVSDVDFSAVDVPVLLDDLSADPATALVVVGKELERLTGWLPNGLAARVSVMGRDDGCWWAAIG</sequence>
<keyword evidence="2" id="KW-1185">Reference proteome</keyword>
<dbReference type="Proteomes" id="UP001271792">
    <property type="component" value="Unassembled WGS sequence"/>
</dbReference>
<organism evidence="1 2">
    <name type="scientific">Lentzea kristufekii</name>
    <dbReference type="NCBI Taxonomy" id="3095430"/>
    <lineage>
        <taxon>Bacteria</taxon>
        <taxon>Bacillati</taxon>
        <taxon>Actinomycetota</taxon>
        <taxon>Actinomycetes</taxon>
        <taxon>Pseudonocardiales</taxon>
        <taxon>Pseudonocardiaceae</taxon>
        <taxon>Lentzea</taxon>
    </lineage>
</organism>
<name>A0ABU4U3I0_9PSEU</name>
<comment type="caution">
    <text evidence="1">The sequence shown here is derived from an EMBL/GenBank/DDBJ whole genome shotgun (WGS) entry which is preliminary data.</text>
</comment>
<evidence type="ECO:0000313" key="2">
    <source>
        <dbReference type="Proteomes" id="UP001271792"/>
    </source>
</evidence>
<proteinExistence type="predicted"/>
<reference evidence="1 2" key="1">
    <citation type="submission" date="2023-11" db="EMBL/GenBank/DDBJ databases">
        <title>Lentzea sokolovensis, sp. nov., Lentzea kristufkii, sp. nov., and Lentzea miocenensis, sp. nov., rare actinobacteria from Sokolov Coal Basin, Miocene lacustrine sediment, Czech Republic.</title>
        <authorList>
            <person name="Lara A."/>
            <person name="Kotroba L."/>
            <person name="Nouioui I."/>
            <person name="Neumann-Schaal M."/>
            <person name="Mast Y."/>
            <person name="Chronakova A."/>
        </authorList>
    </citation>
    <scope>NUCLEOTIDE SEQUENCE [LARGE SCALE GENOMIC DNA]</scope>
    <source>
        <strain evidence="1 2">BCCO 10_0798</strain>
    </source>
</reference>
<dbReference type="RefSeq" id="WP_319988333.1">
    <property type="nucleotide sequence ID" value="NZ_JAXAVV010000022.1"/>
</dbReference>
<dbReference type="EMBL" id="JAXAVV010000022">
    <property type="protein sequence ID" value="MDX8054541.1"/>
    <property type="molecule type" value="Genomic_DNA"/>
</dbReference>